<dbReference type="KEGG" id="vg:14006367"/>
<dbReference type="Proteomes" id="UP000000303">
    <property type="component" value="Segment"/>
</dbReference>
<protein>
    <submittedName>
        <fullName evidence="1">Uncharacterized protein</fullName>
    </submittedName>
</protein>
<evidence type="ECO:0000313" key="2">
    <source>
        <dbReference type="Proteomes" id="UP000000303"/>
    </source>
</evidence>
<dbReference type="GeneID" id="14006367"/>
<name>F8J197_9CAUD</name>
<reference evidence="1 2" key="1">
    <citation type="journal article" date="2011" name="Arch. Virol.">
        <title>The genomes and comparative genomics of Lactobacillus delbrueckii phages.</title>
        <authorList>
            <person name="Riipinen K.A."/>
            <person name="Forsman P."/>
            <person name="Alatossava T."/>
        </authorList>
    </citation>
    <scope>NUCLEOTIDE SEQUENCE [LARGE SCALE GENOMIC DNA]</scope>
</reference>
<keyword evidence="2" id="KW-1185">Reference proteome</keyword>
<accession>F8J197</accession>
<evidence type="ECO:0000313" key="1">
    <source>
        <dbReference type="EMBL" id="ACA63335.1"/>
    </source>
</evidence>
<dbReference type="EMBL" id="EU340421">
    <property type="protein sequence ID" value="ACA63335.1"/>
    <property type="molecule type" value="Genomic_DNA"/>
</dbReference>
<organism evidence="1 2">
    <name type="scientific">Lactobacillus phage c5</name>
    <dbReference type="NCBI Taxonomy" id="2892341"/>
    <lineage>
        <taxon>Viruses</taxon>
        <taxon>Duplodnaviria</taxon>
        <taxon>Heunggongvirae</taxon>
        <taxon>Uroviricota</taxon>
        <taxon>Caudoviricetes</taxon>
        <taxon>Cequinquevirus</taxon>
        <taxon>Cequinquevirus c5</taxon>
    </lineage>
</organism>
<proteinExistence type="predicted"/>
<sequence>MNFKRMWLSLKKIIEEEGDILSGELKNSNPENRGRLTVPAEEVDYLAGEMKILEVRESCFKQKKSTRQKMKVISFNECNRGSAYTYIGFTNSSLTVDEDYETVIKRLVSAKKYMQLHSGGAPVLIAVDKVEVVGDLEDE</sequence>
<dbReference type="RefSeq" id="YP_007002380.1">
    <property type="nucleotide sequence ID" value="NC_019449.1"/>
</dbReference>